<dbReference type="PANTHER" id="PTHR18640">
    <property type="entry name" value="SOLUTE CARRIER FAMILY 10 MEMBER 7"/>
    <property type="match status" value="1"/>
</dbReference>
<dbReference type="Gene3D" id="1.20.1530.20">
    <property type="match status" value="1"/>
</dbReference>
<protein>
    <submittedName>
        <fullName evidence="2">Uncharacterized protein</fullName>
    </submittedName>
</protein>
<sequence>MASNVLFTKQGGGNATLTVVETTIGNLMGPFLSPVLIRMYLLSNAWYTDVIPSQAGGYTALSRRVFMQFGLSIYLPMTVGQVVRHFFPRAVQKVFLDWNFSKIGSFCMLAILWQTFDRVFAENVLTHVKPSNLVFIIYICIANWGIWLAQCFLLSMLWLGRKDTIAACMCASAKTLALGVRLSFLLFEGITENEEAKLQVPMLLFQVFMLALGSLSTLVFRRWVPAEEKQVESGEQVLEVVTDAEATKADTSINASRDLP</sequence>
<dbReference type="GeneID" id="34594668"/>
<dbReference type="InterPro" id="IPR016833">
    <property type="entry name" value="Put_Na-Bile_cotransptr"/>
</dbReference>
<feature type="transmembrane region" description="Helical" evidence="1">
    <location>
        <begin position="166"/>
        <end position="187"/>
    </location>
</feature>
<dbReference type="InterPro" id="IPR038770">
    <property type="entry name" value="Na+/solute_symporter_sf"/>
</dbReference>
<dbReference type="EMBL" id="LVCJ01000143">
    <property type="protein sequence ID" value="OAL22048.1"/>
    <property type="molecule type" value="Genomic_DNA"/>
</dbReference>
<comment type="caution">
    <text evidence="2">The sequence shown here is derived from an EMBL/GenBank/DDBJ whole genome shotgun (WGS) entry which is preliminary data.</text>
</comment>
<dbReference type="AlphaFoldDB" id="A0A178BWN7"/>
<dbReference type="OrthoDB" id="188035at2759"/>
<proteinExistence type="predicted"/>
<evidence type="ECO:0000313" key="2">
    <source>
        <dbReference type="EMBL" id="OAL22048.1"/>
    </source>
</evidence>
<feature type="transmembrane region" description="Helical" evidence="1">
    <location>
        <begin position="199"/>
        <end position="220"/>
    </location>
</feature>
<keyword evidence="1" id="KW-0472">Membrane</keyword>
<evidence type="ECO:0000313" key="3">
    <source>
        <dbReference type="Proteomes" id="UP000185904"/>
    </source>
</evidence>
<feature type="transmembrane region" description="Helical" evidence="1">
    <location>
        <begin position="95"/>
        <end position="113"/>
    </location>
</feature>
<reference evidence="2 3" key="1">
    <citation type="submission" date="2016-03" db="EMBL/GenBank/DDBJ databases">
        <title>The draft genome sequence of Fonsecaea nubica causative agent of cutaneous subcutaneous infection in human host.</title>
        <authorList>
            <person name="Costa F."/>
            <person name="Sybren D.H."/>
            <person name="Raittz R.T."/>
            <person name="Weiss V.A."/>
            <person name="Leao A.C."/>
            <person name="Gomes R."/>
            <person name="De Souza E.M."/>
            <person name="Pedrosa F.O."/>
            <person name="Steffens M.B."/>
            <person name="Bombassaro A."/>
            <person name="Tadra-Sfeir M.Z."/>
            <person name="Moreno L.F."/>
            <person name="Najafzadeh M.J."/>
            <person name="Felipe M.S."/>
            <person name="Teixeira M."/>
            <person name="Sun J."/>
            <person name="Xi L."/>
            <person name="Castro M.A."/>
            <person name="Vicente V.A."/>
        </authorList>
    </citation>
    <scope>NUCLEOTIDE SEQUENCE [LARGE SCALE GENOMIC DNA]</scope>
    <source>
        <strain evidence="2 3">CBS 269.64</strain>
    </source>
</reference>
<dbReference type="Proteomes" id="UP000185904">
    <property type="component" value="Unassembled WGS sequence"/>
</dbReference>
<name>A0A178BWN7_9EURO</name>
<feature type="transmembrane region" description="Helical" evidence="1">
    <location>
        <begin position="133"/>
        <end position="159"/>
    </location>
</feature>
<gene>
    <name evidence="2" type="ORF">AYO20_11284</name>
</gene>
<keyword evidence="1" id="KW-1133">Transmembrane helix</keyword>
<accession>A0A178BWN7</accession>
<organism evidence="2 3">
    <name type="scientific">Fonsecaea nubica</name>
    <dbReference type="NCBI Taxonomy" id="856822"/>
    <lineage>
        <taxon>Eukaryota</taxon>
        <taxon>Fungi</taxon>
        <taxon>Dikarya</taxon>
        <taxon>Ascomycota</taxon>
        <taxon>Pezizomycotina</taxon>
        <taxon>Eurotiomycetes</taxon>
        <taxon>Chaetothyriomycetidae</taxon>
        <taxon>Chaetothyriales</taxon>
        <taxon>Herpotrichiellaceae</taxon>
        <taxon>Fonsecaea</taxon>
    </lineage>
</organism>
<keyword evidence="3" id="KW-1185">Reference proteome</keyword>
<evidence type="ECO:0000256" key="1">
    <source>
        <dbReference type="SAM" id="Phobius"/>
    </source>
</evidence>
<dbReference type="RefSeq" id="XP_022494506.1">
    <property type="nucleotide sequence ID" value="XM_022649536.1"/>
</dbReference>
<dbReference type="GO" id="GO:0005886">
    <property type="term" value="C:plasma membrane"/>
    <property type="evidence" value="ECO:0007669"/>
    <property type="project" value="TreeGrafter"/>
</dbReference>
<dbReference type="PANTHER" id="PTHR18640:SF5">
    <property type="entry name" value="SODIUM_BILE ACID COTRANSPORTER 7"/>
    <property type="match status" value="1"/>
</dbReference>
<keyword evidence="1" id="KW-0812">Transmembrane</keyword>
<dbReference type="Pfam" id="PF13593">
    <property type="entry name" value="SBF_like"/>
    <property type="match status" value="1"/>
</dbReference>